<dbReference type="EC" id="2.4.1.345" evidence="1"/>
<dbReference type="Proteomes" id="UP000255283">
    <property type="component" value="Unassembled WGS sequence"/>
</dbReference>
<organism evidence="1 2">
    <name type="scientific">Segatella buccae</name>
    <dbReference type="NCBI Taxonomy" id="28126"/>
    <lineage>
        <taxon>Bacteria</taxon>
        <taxon>Pseudomonadati</taxon>
        <taxon>Bacteroidota</taxon>
        <taxon>Bacteroidia</taxon>
        <taxon>Bacteroidales</taxon>
        <taxon>Prevotellaceae</taxon>
        <taxon>Segatella</taxon>
    </lineage>
</organism>
<keyword evidence="1" id="KW-0328">Glycosyltransferase</keyword>
<keyword evidence="1" id="KW-0808">Transferase</keyword>
<dbReference type="GO" id="GO:0043750">
    <property type="term" value="F:phosphatidylinositol alpha-mannosyltransferase activity"/>
    <property type="evidence" value="ECO:0007669"/>
    <property type="project" value="UniProtKB-EC"/>
</dbReference>
<dbReference type="Pfam" id="PF13692">
    <property type="entry name" value="Glyco_trans_1_4"/>
    <property type="match status" value="1"/>
</dbReference>
<name>A0AAQ1ZJE5_9BACT</name>
<sequence length="395" mass="45285">MKIVHISMADFNGAGLCAYRICKAQREMGIDSQMVVLNKRHHDDFIHQCGKKRYFYHSVLRKTKKLLRLKDDVNTCRRLGAQYHAVYTLPVSSIDLSYERLLREADLLHIHWVGGYLDYPTFFEAFKDKPIVFTLHDENALYGIANIEQQLLADNPLEKKYYRMKYDSLHKVKRLGVVFLSRMSYDLYGHHEMVADRPTTIIHNSVDTRFYEPHDRSEARRRLGLAPETPVFALCACNINEPRKGLEVLSQTLRRISPDCRVLAIGNNRSRPRRHWDNVVETGPASGPEELSWRLSAADYFCLPSAKENFAQAPIEAMACGLPVVAFPCSGTEELITPANGIRCSDFTSEALEDGLRRAMATRYDPAAIRSDATARFSPKIICRQYLDFYKRVMA</sequence>
<accession>A0AAQ1ZJE5</accession>
<dbReference type="RefSeq" id="WP_115153772.1">
    <property type="nucleotide sequence ID" value="NZ_DBFWLE010000013.1"/>
</dbReference>
<comment type="caution">
    <text evidence="1">The sequence shown here is derived from an EMBL/GenBank/DDBJ whole genome shotgun (WGS) entry which is preliminary data.</text>
</comment>
<dbReference type="PANTHER" id="PTHR12526">
    <property type="entry name" value="GLYCOSYLTRANSFERASE"/>
    <property type="match status" value="1"/>
</dbReference>
<dbReference type="AlphaFoldDB" id="A0AAQ1ZJE5"/>
<dbReference type="Gene3D" id="3.40.50.2000">
    <property type="entry name" value="Glycogen Phosphorylase B"/>
    <property type="match status" value="2"/>
</dbReference>
<dbReference type="SUPFAM" id="SSF53756">
    <property type="entry name" value="UDP-Glycosyltransferase/glycogen phosphorylase"/>
    <property type="match status" value="1"/>
</dbReference>
<evidence type="ECO:0000313" key="1">
    <source>
        <dbReference type="EMBL" id="SUB80288.1"/>
    </source>
</evidence>
<proteinExistence type="predicted"/>
<evidence type="ECO:0000313" key="2">
    <source>
        <dbReference type="Proteomes" id="UP000255283"/>
    </source>
</evidence>
<dbReference type="EMBL" id="UGTJ01000001">
    <property type="protein sequence ID" value="SUB80288.1"/>
    <property type="molecule type" value="Genomic_DNA"/>
</dbReference>
<gene>
    <name evidence="1" type="primary">pimB</name>
    <name evidence="1" type="ORF">NCTC13063_01571</name>
</gene>
<dbReference type="PANTHER" id="PTHR12526:SF637">
    <property type="entry name" value="GLYCOSYLTRANSFERASE EPSF-RELATED"/>
    <property type="match status" value="1"/>
</dbReference>
<protein>
    <submittedName>
        <fullName evidence="1">GDP-mannose-dependent alpha-(1-6)-phosphatidylinositol monomannoside mannosyltransferase</fullName>
        <ecNumber evidence="1">2.4.1.345</ecNumber>
    </submittedName>
</protein>
<reference evidence="1 2" key="1">
    <citation type="submission" date="2018-06" db="EMBL/GenBank/DDBJ databases">
        <authorList>
            <consortium name="Pathogen Informatics"/>
            <person name="Doyle S."/>
        </authorList>
    </citation>
    <scope>NUCLEOTIDE SEQUENCE [LARGE SCALE GENOMIC DNA]</scope>
    <source>
        <strain evidence="1 2">NCTC13063</strain>
    </source>
</reference>